<reference evidence="1" key="1">
    <citation type="journal article" date="2019" name="Sci. Rep.">
        <title>Draft genome of Tanacetum cinerariifolium, the natural source of mosquito coil.</title>
        <authorList>
            <person name="Yamashiro T."/>
            <person name="Shiraishi A."/>
            <person name="Satake H."/>
            <person name="Nakayama K."/>
        </authorList>
    </citation>
    <scope>NUCLEOTIDE SEQUENCE</scope>
</reference>
<feature type="non-terminal residue" evidence="1">
    <location>
        <position position="1"/>
    </location>
</feature>
<comment type="caution">
    <text evidence="1">The sequence shown here is derived from an EMBL/GenBank/DDBJ whole genome shotgun (WGS) entry which is preliminary data.</text>
</comment>
<proteinExistence type="predicted"/>
<evidence type="ECO:0000313" key="1">
    <source>
        <dbReference type="EMBL" id="GFD20332.1"/>
    </source>
</evidence>
<name>A0A699UBJ0_TANCI</name>
<protein>
    <submittedName>
        <fullName evidence="1">Uncharacterized protein</fullName>
    </submittedName>
</protein>
<feature type="non-terminal residue" evidence="1">
    <location>
        <position position="125"/>
    </location>
</feature>
<dbReference type="AlphaFoldDB" id="A0A699UBJ0"/>
<sequence length="125" mass="14138">ESHSGKVTYPYYIDITDVDALEAETQEFLDPERLSMTGVEDQELFLVVARHVAMALDRILHRAQLEETVARRTLELSRLNDALRSEVADRERAEHLQSALFQITELSSQPGDMADLFKSLHGIVG</sequence>
<dbReference type="EMBL" id="BKCJ011321447">
    <property type="protein sequence ID" value="GFD20332.1"/>
    <property type="molecule type" value="Genomic_DNA"/>
</dbReference>
<accession>A0A699UBJ0</accession>
<gene>
    <name evidence="1" type="ORF">Tci_892301</name>
</gene>
<organism evidence="1">
    <name type="scientific">Tanacetum cinerariifolium</name>
    <name type="common">Dalmatian daisy</name>
    <name type="synonym">Chrysanthemum cinerariifolium</name>
    <dbReference type="NCBI Taxonomy" id="118510"/>
    <lineage>
        <taxon>Eukaryota</taxon>
        <taxon>Viridiplantae</taxon>
        <taxon>Streptophyta</taxon>
        <taxon>Embryophyta</taxon>
        <taxon>Tracheophyta</taxon>
        <taxon>Spermatophyta</taxon>
        <taxon>Magnoliopsida</taxon>
        <taxon>eudicotyledons</taxon>
        <taxon>Gunneridae</taxon>
        <taxon>Pentapetalae</taxon>
        <taxon>asterids</taxon>
        <taxon>campanulids</taxon>
        <taxon>Asterales</taxon>
        <taxon>Asteraceae</taxon>
        <taxon>Asteroideae</taxon>
        <taxon>Anthemideae</taxon>
        <taxon>Anthemidinae</taxon>
        <taxon>Tanacetum</taxon>
    </lineage>
</organism>